<feature type="region of interest" description="Disordered" evidence="8">
    <location>
        <begin position="409"/>
        <end position="433"/>
    </location>
</feature>
<dbReference type="EMBL" id="JAEHOE010000006">
    <property type="protein sequence ID" value="KAG2499437.1"/>
    <property type="molecule type" value="Genomic_DNA"/>
</dbReference>
<dbReference type="PANTHER" id="PTHR22981:SF7">
    <property type="entry name" value="3-HYDROXYISOBUTYRATE DEHYDROGENASE, MITOCHONDRIAL"/>
    <property type="match status" value="1"/>
</dbReference>
<dbReference type="InterPro" id="IPR036291">
    <property type="entry name" value="NAD(P)-bd_dom_sf"/>
</dbReference>
<evidence type="ECO:0000256" key="1">
    <source>
        <dbReference type="ARBA" id="ARBA00005109"/>
    </source>
</evidence>
<feature type="domain" description="3-hydroxyisobutyrate dehydrogenase-like NAD-binding" evidence="10">
    <location>
        <begin position="279"/>
        <end position="405"/>
    </location>
</feature>
<feature type="compositionally biased region" description="Low complexity" evidence="8">
    <location>
        <begin position="200"/>
        <end position="210"/>
    </location>
</feature>
<sequence length="433" mass="43121">MLTPVFALSRLAGASSLALSQGLTRPLAAVAARRLHTSPSAADGQAPSPSPSFYAHPHPRVGFVGLGALGSPMARRLLAAGHRLAVYDSDPAAAAALAEEAEALGAPGGGGVEGVEGDGGGGPRVEVARGLSQLARTPGLTVLFTVLSGPEASRAVYTGPGGLLAGEGGVSPRIMVDCTTLDPPTARELAGRVRAARVDPGLAGLPPLQGRGRGEGEGQGRGEGPCSPCLLDAPVSGGVQAAETGCLSFLVGGDPSALPPLRPLLGAMGRSVLHCGEAGDGAAARLCNSLVTASVMAATAEALALGRRLGVDPGVLTEVLNSGSGRSWASDTANPVPGVCPAAPASRGYRGGLRCAQLLQHLALAARAAGGAHSPLPMGARAMELYQQVVDQGQGDADFSVLYRHVYGSGGRSSGPDSGWRRDEARGAEAGLP</sequence>
<dbReference type="PANTHER" id="PTHR22981">
    <property type="entry name" value="3-HYDROXYISOBUTYRATE DEHYDROGENASE-RELATED"/>
    <property type="match status" value="1"/>
</dbReference>
<evidence type="ECO:0000256" key="5">
    <source>
        <dbReference type="ARBA" id="ARBA00023002"/>
    </source>
</evidence>
<dbReference type="InterPro" id="IPR013328">
    <property type="entry name" value="6PGD_dom2"/>
</dbReference>
<keyword evidence="4" id="KW-0101">Branched-chain amino acid catabolism</keyword>
<evidence type="ECO:0000259" key="10">
    <source>
        <dbReference type="Pfam" id="PF14833"/>
    </source>
</evidence>
<organism evidence="11 12">
    <name type="scientific">Edaphochlamys debaryana</name>
    <dbReference type="NCBI Taxonomy" id="47281"/>
    <lineage>
        <taxon>Eukaryota</taxon>
        <taxon>Viridiplantae</taxon>
        <taxon>Chlorophyta</taxon>
        <taxon>core chlorophytes</taxon>
        <taxon>Chlorophyceae</taxon>
        <taxon>CS clade</taxon>
        <taxon>Chlamydomonadales</taxon>
        <taxon>Chlamydomonadales incertae sedis</taxon>
        <taxon>Edaphochlamys</taxon>
    </lineage>
</organism>
<dbReference type="OrthoDB" id="21615at2759"/>
<feature type="domain" description="6-phosphogluconate dehydrogenase NADP-binding" evidence="9">
    <location>
        <begin position="230"/>
        <end position="276"/>
    </location>
</feature>
<dbReference type="Pfam" id="PF14833">
    <property type="entry name" value="NAD_binding_11"/>
    <property type="match status" value="1"/>
</dbReference>
<gene>
    <name evidence="11" type="ORF">HYH03_002384</name>
</gene>
<dbReference type="EC" id="1.1.1.31" evidence="3"/>
<name>A0A836C569_9CHLO</name>
<evidence type="ECO:0000256" key="7">
    <source>
        <dbReference type="ARBA" id="ARBA00049197"/>
    </source>
</evidence>
<evidence type="ECO:0000256" key="4">
    <source>
        <dbReference type="ARBA" id="ARBA00022456"/>
    </source>
</evidence>
<evidence type="ECO:0000256" key="2">
    <source>
        <dbReference type="ARBA" id="ARBA00006013"/>
    </source>
</evidence>
<dbReference type="Gene3D" id="1.10.1040.10">
    <property type="entry name" value="N-(1-d-carboxylethyl)-l-norvaline Dehydrogenase, domain 2"/>
    <property type="match status" value="1"/>
</dbReference>
<dbReference type="InterPro" id="IPR029154">
    <property type="entry name" value="HIBADH-like_NADP-bd"/>
</dbReference>
<protein>
    <recommendedName>
        <fullName evidence="3">3-hydroxyisobutyrate dehydrogenase</fullName>
        <ecNumber evidence="3">1.1.1.31</ecNumber>
    </recommendedName>
</protein>
<keyword evidence="6" id="KW-0520">NAD</keyword>
<dbReference type="GO" id="GO:0008442">
    <property type="term" value="F:3-hydroxyisobutyrate dehydrogenase activity"/>
    <property type="evidence" value="ECO:0007669"/>
    <property type="project" value="UniProtKB-EC"/>
</dbReference>
<evidence type="ECO:0000313" key="11">
    <source>
        <dbReference type="EMBL" id="KAG2499437.1"/>
    </source>
</evidence>
<dbReference type="AlphaFoldDB" id="A0A836C569"/>
<keyword evidence="5" id="KW-0560">Oxidoreductase</keyword>
<feature type="region of interest" description="Disordered" evidence="8">
    <location>
        <begin position="200"/>
        <end position="225"/>
    </location>
</feature>
<evidence type="ECO:0000259" key="9">
    <source>
        <dbReference type="Pfam" id="PF03446"/>
    </source>
</evidence>
<dbReference type="Proteomes" id="UP000612055">
    <property type="component" value="Unassembled WGS sequence"/>
</dbReference>
<dbReference type="Pfam" id="PF03446">
    <property type="entry name" value="NAD_binding_2"/>
    <property type="match status" value="2"/>
</dbReference>
<dbReference type="Gene3D" id="3.40.50.720">
    <property type="entry name" value="NAD(P)-binding Rossmann-like Domain"/>
    <property type="match status" value="2"/>
</dbReference>
<comment type="catalytic activity">
    <reaction evidence="7">
        <text>3-hydroxy-2-methylpropanoate + NAD(+) = 2-methyl-3-oxopropanoate + NADH + H(+)</text>
        <dbReference type="Rhea" id="RHEA:17681"/>
        <dbReference type="ChEBI" id="CHEBI:11805"/>
        <dbReference type="ChEBI" id="CHEBI:15378"/>
        <dbReference type="ChEBI" id="CHEBI:57540"/>
        <dbReference type="ChEBI" id="CHEBI:57700"/>
        <dbReference type="ChEBI" id="CHEBI:57945"/>
        <dbReference type="EC" id="1.1.1.31"/>
    </reaction>
</comment>
<comment type="caution">
    <text evidence="11">The sequence shown here is derived from an EMBL/GenBank/DDBJ whole genome shotgun (WGS) entry which is preliminary data.</text>
</comment>
<evidence type="ECO:0000256" key="8">
    <source>
        <dbReference type="SAM" id="MobiDB-lite"/>
    </source>
</evidence>
<dbReference type="GO" id="GO:0050661">
    <property type="term" value="F:NADP binding"/>
    <property type="evidence" value="ECO:0007669"/>
    <property type="project" value="InterPro"/>
</dbReference>
<dbReference type="InterPro" id="IPR008927">
    <property type="entry name" value="6-PGluconate_DH-like_C_sf"/>
</dbReference>
<comment type="similarity">
    <text evidence="2">Belongs to the HIBADH-related family. 3-hydroxyisobutyrate dehydrogenase subfamily.</text>
</comment>
<dbReference type="InterPro" id="IPR006115">
    <property type="entry name" value="6PGDH_NADP-bd"/>
</dbReference>
<accession>A0A836C569</accession>
<dbReference type="GO" id="GO:0006574">
    <property type="term" value="P:L-valine catabolic process"/>
    <property type="evidence" value="ECO:0007669"/>
    <property type="project" value="TreeGrafter"/>
</dbReference>
<evidence type="ECO:0000256" key="3">
    <source>
        <dbReference type="ARBA" id="ARBA00012991"/>
    </source>
</evidence>
<feature type="domain" description="6-phosphogluconate dehydrogenase NADP-binding" evidence="9">
    <location>
        <begin position="60"/>
        <end position="197"/>
    </location>
</feature>
<comment type="pathway">
    <text evidence="1">Amino-acid degradation; L-valine degradation.</text>
</comment>
<dbReference type="GO" id="GO:0051287">
    <property type="term" value="F:NAD binding"/>
    <property type="evidence" value="ECO:0007669"/>
    <property type="project" value="InterPro"/>
</dbReference>
<evidence type="ECO:0000313" key="12">
    <source>
        <dbReference type="Proteomes" id="UP000612055"/>
    </source>
</evidence>
<dbReference type="SUPFAM" id="SSF51735">
    <property type="entry name" value="NAD(P)-binding Rossmann-fold domains"/>
    <property type="match status" value="1"/>
</dbReference>
<evidence type="ECO:0000256" key="6">
    <source>
        <dbReference type="ARBA" id="ARBA00023027"/>
    </source>
</evidence>
<dbReference type="FunFam" id="1.10.1040.10:FF:000006">
    <property type="entry name" value="3-hydroxyisobutyrate dehydrogenase"/>
    <property type="match status" value="1"/>
</dbReference>
<reference evidence="11" key="1">
    <citation type="journal article" date="2020" name="bioRxiv">
        <title>Comparative genomics of Chlamydomonas.</title>
        <authorList>
            <person name="Craig R.J."/>
            <person name="Hasan A.R."/>
            <person name="Ness R.W."/>
            <person name="Keightley P.D."/>
        </authorList>
    </citation>
    <scope>NUCLEOTIDE SEQUENCE</scope>
    <source>
        <strain evidence="11">CCAP 11/70</strain>
    </source>
</reference>
<keyword evidence="12" id="KW-1185">Reference proteome</keyword>
<proteinExistence type="inferred from homology"/>
<dbReference type="SUPFAM" id="SSF48179">
    <property type="entry name" value="6-phosphogluconate dehydrogenase C-terminal domain-like"/>
    <property type="match status" value="1"/>
</dbReference>